<comment type="caution">
    <text evidence="7">The sequence shown here is derived from an EMBL/GenBank/DDBJ whole genome shotgun (WGS) entry which is preliminary data.</text>
</comment>
<evidence type="ECO:0000256" key="2">
    <source>
        <dbReference type="ARBA" id="ARBA00039140"/>
    </source>
</evidence>
<dbReference type="PANTHER" id="PTHR42872">
    <property type="entry name" value="PROTEIN-GLUTAMATE METHYLESTERASE/PROTEIN-GLUTAMINE GLUTAMINASE"/>
    <property type="match status" value="1"/>
</dbReference>
<evidence type="ECO:0000256" key="1">
    <source>
        <dbReference type="ARBA" id="ARBA00022801"/>
    </source>
</evidence>
<dbReference type="PANTHER" id="PTHR42872:SF6">
    <property type="entry name" value="PROTEIN-GLUTAMATE METHYLESTERASE_PROTEIN-GLUTAMINE GLUTAMINASE"/>
    <property type="match status" value="1"/>
</dbReference>
<dbReference type="InterPro" id="IPR000673">
    <property type="entry name" value="Sig_transdc_resp-reg_Me-estase"/>
</dbReference>
<feature type="region of interest" description="Disordered" evidence="5">
    <location>
        <begin position="291"/>
        <end position="311"/>
    </location>
</feature>
<feature type="compositionally biased region" description="Basic and acidic residues" evidence="5">
    <location>
        <begin position="292"/>
        <end position="311"/>
    </location>
</feature>
<evidence type="ECO:0000313" key="7">
    <source>
        <dbReference type="EMBL" id="GAA2326192.1"/>
    </source>
</evidence>
<proteinExistence type="predicted"/>
<feature type="active site" evidence="4">
    <location>
        <position position="32"/>
    </location>
</feature>
<feature type="active site" evidence="4">
    <location>
        <position position="5"/>
    </location>
</feature>
<dbReference type="CDD" id="cd16433">
    <property type="entry name" value="CheB"/>
    <property type="match status" value="1"/>
</dbReference>
<reference evidence="7 8" key="1">
    <citation type="journal article" date="2019" name="Int. J. Syst. Evol. Microbiol.">
        <title>The Global Catalogue of Microorganisms (GCM) 10K type strain sequencing project: providing services to taxonomists for standard genome sequencing and annotation.</title>
        <authorList>
            <consortium name="The Broad Institute Genomics Platform"/>
            <consortium name="The Broad Institute Genome Sequencing Center for Infectious Disease"/>
            <person name="Wu L."/>
            <person name="Ma J."/>
        </authorList>
    </citation>
    <scope>NUCLEOTIDE SEQUENCE [LARGE SCALE GENOMIC DNA]</scope>
    <source>
        <strain evidence="7 8">JCM 3272</strain>
    </source>
</reference>
<protein>
    <recommendedName>
        <fullName evidence="2">protein-glutamate methylesterase</fullName>
        <ecNumber evidence="2">3.1.1.61</ecNumber>
    </recommendedName>
</protein>
<keyword evidence="4" id="KW-0145">Chemotaxis</keyword>
<gene>
    <name evidence="7" type="ORF">GCM10010170_000770</name>
</gene>
<dbReference type="EC" id="3.1.1.61" evidence="2"/>
<evidence type="ECO:0000313" key="8">
    <source>
        <dbReference type="Proteomes" id="UP001501444"/>
    </source>
</evidence>
<name>A0ABN3FBT3_9ACTN</name>
<keyword evidence="1 4" id="KW-0378">Hydrolase</keyword>
<dbReference type="InterPro" id="IPR011247">
    <property type="entry name" value="Chemotax_prot-Glu_Me-esterase"/>
</dbReference>
<dbReference type="Gene3D" id="3.40.50.180">
    <property type="entry name" value="Methylesterase CheB, C-terminal domain"/>
    <property type="match status" value="1"/>
</dbReference>
<feature type="domain" description="CheB-type methylesterase" evidence="6">
    <location>
        <begin position="1"/>
        <end position="175"/>
    </location>
</feature>
<evidence type="ECO:0000256" key="3">
    <source>
        <dbReference type="ARBA" id="ARBA00048267"/>
    </source>
</evidence>
<comment type="catalytic activity">
    <reaction evidence="3">
        <text>[protein]-L-glutamate 5-O-methyl ester + H2O = L-glutamyl-[protein] + methanol + H(+)</text>
        <dbReference type="Rhea" id="RHEA:23236"/>
        <dbReference type="Rhea" id="RHEA-COMP:10208"/>
        <dbReference type="Rhea" id="RHEA-COMP:10311"/>
        <dbReference type="ChEBI" id="CHEBI:15377"/>
        <dbReference type="ChEBI" id="CHEBI:15378"/>
        <dbReference type="ChEBI" id="CHEBI:17790"/>
        <dbReference type="ChEBI" id="CHEBI:29973"/>
        <dbReference type="ChEBI" id="CHEBI:82795"/>
        <dbReference type="EC" id="3.1.1.61"/>
    </reaction>
</comment>
<dbReference type="Pfam" id="PF01339">
    <property type="entry name" value="CheB_methylest"/>
    <property type="match status" value="1"/>
</dbReference>
<dbReference type="InterPro" id="IPR035909">
    <property type="entry name" value="CheB_C"/>
</dbReference>
<evidence type="ECO:0000259" key="6">
    <source>
        <dbReference type="PROSITE" id="PS50122"/>
    </source>
</evidence>
<dbReference type="PROSITE" id="PS50122">
    <property type="entry name" value="CHEB"/>
    <property type="match status" value="1"/>
</dbReference>
<dbReference type="SUPFAM" id="SSF52738">
    <property type="entry name" value="Methylesterase CheB, C-terminal domain"/>
    <property type="match status" value="1"/>
</dbReference>
<keyword evidence="8" id="KW-1185">Reference proteome</keyword>
<evidence type="ECO:0000256" key="4">
    <source>
        <dbReference type="PROSITE-ProRule" id="PRU00050"/>
    </source>
</evidence>
<accession>A0ABN3FBT3</accession>
<dbReference type="Proteomes" id="UP001501444">
    <property type="component" value="Unassembled WGS sequence"/>
</dbReference>
<feature type="active site" evidence="4">
    <location>
        <position position="124"/>
    </location>
</feature>
<dbReference type="EMBL" id="BAAARV010000003">
    <property type="protein sequence ID" value="GAA2326192.1"/>
    <property type="molecule type" value="Genomic_DNA"/>
</dbReference>
<dbReference type="RefSeq" id="WP_344610127.1">
    <property type="nucleotide sequence ID" value="NZ_BAAARV010000003.1"/>
</dbReference>
<dbReference type="PIRSF" id="PIRSF036461">
    <property type="entry name" value="Chmtx_methlestr"/>
    <property type="match status" value="1"/>
</dbReference>
<sequence length="334" mass="34482">MVGASAGGVEALRAFAGGLSAGFEAAVCVVLHIPRGAASALAPILRRSGPLPAVQAADGMAIEPAQIHVAAPNAHLLVNADRLRLSRGPAENGHRPAVDPLFRSAARWWGAEAIGVVLSGNRDDGAYGLAEIARQGGAALVQDPDEALYPSMPRHAAAQAARARAVPAAGMGVALAELLAGLPSAGTRRTAAQATLPTLDMEEAMAAMEDVTTDEIGGAPAGFGCPTCHGALFELPGLGHRFRCRVGHAWSAAGLLDELGASLEGALWMALRSLEEKAALNHRMAEAALGRGDGHSADRYGETARDSDEAGRSIRRLIERFGALEDGEQVDELR</sequence>
<organism evidence="7 8">
    <name type="scientific">Dactylosporangium salmoneum</name>
    <dbReference type="NCBI Taxonomy" id="53361"/>
    <lineage>
        <taxon>Bacteria</taxon>
        <taxon>Bacillati</taxon>
        <taxon>Actinomycetota</taxon>
        <taxon>Actinomycetes</taxon>
        <taxon>Micromonosporales</taxon>
        <taxon>Micromonosporaceae</taxon>
        <taxon>Dactylosporangium</taxon>
    </lineage>
</organism>
<evidence type="ECO:0000256" key="5">
    <source>
        <dbReference type="SAM" id="MobiDB-lite"/>
    </source>
</evidence>